<reference evidence="2 3" key="1">
    <citation type="journal article" date="2014" name="Genome Announc.">
        <title>Draft Genome Sequence of the Carrageenan-Degrading Bacterium Cellulophaga sp. Strain KL-A, Isolated from Decaying Marine Algae.</title>
        <authorList>
            <person name="Shan D."/>
            <person name="Ying J."/>
            <person name="Li X."/>
            <person name="Gao Z."/>
            <person name="Wei G."/>
            <person name="Shao Z."/>
        </authorList>
    </citation>
    <scope>NUCLEOTIDE SEQUENCE [LARGE SCALE GENOMIC DNA]</scope>
    <source>
        <strain evidence="2 3">KL-A</strain>
    </source>
</reference>
<dbReference type="SUPFAM" id="SSF55729">
    <property type="entry name" value="Acyl-CoA N-acyltransferases (Nat)"/>
    <property type="match status" value="1"/>
</dbReference>
<dbReference type="EMBL" id="ARZX01000006">
    <property type="protein sequence ID" value="EWH14049.1"/>
    <property type="molecule type" value="Genomic_DNA"/>
</dbReference>
<protein>
    <submittedName>
        <fullName evidence="2">Cellulose biosynthesis protein</fullName>
    </submittedName>
</protein>
<gene>
    <name evidence="2" type="ORF">KLA_06957</name>
</gene>
<dbReference type="Pfam" id="PF13480">
    <property type="entry name" value="Acetyltransf_6"/>
    <property type="match status" value="1"/>
</dbReference>
<dbReference type="InterPro" id="IPR016181">
    <property type="entry name" value="Acyl_CoA_acyltransferase"/>
</dbReference>
<dbReference type="InterPro" id="IPR038740">
    <property type="entry name" value="BioF2-like_GNAT_dom"/>
</dbReference>
<keyword evidence="3" id="KW-1185">Reference proteome</keyword>
<accession>A0ABP3B868</accession>
<sequence>MLEKYFSKKITNFVFCLFIERRKPSFFDEIIYNSITNTPITSTKNLILDKSSRHLIINIPNYIHITENKENIEKLKFIDVPQYKGFLVNLKNQVSTANFLQEQLSKRNQKNLRSKQKKLENNYKITHNVFFGNIEKENYVLIFKTFYSLLKNRFDQKKIHNRYLADWDNLQSNFYNKILKKEASLFVLYDNEKPIGITLNFHINDIVFSHIQAFDVDYAIYNIGDICMVNHITWCIHNNVSIFDLSMGETYYKVKWSNHHYNFYNRLYYNKNAVLDIIWVKKTSLKFKLLQYLRDKQILGKYFSLDRLLYKLNN</sequence>
<evidence type="ECO:0000313" key="3">
    <source>
        <dbReference type="Proteomes" id="UP000019275"/>
    </source>
</evidence>
<feature type="domain" description="BioF2-like acetyltransferase" evidence="1">
    <location>
        <begin position="108"/>
        <end position="253"/>
    </location>
</feature>
<dbReference type="RefSeq" id="WP_034644678.1">
    <property type="nucleotide sequence ID" value="NZ_ARZX01000006.1"/>
</dbReference>
<name>A0ABP3B868_9FLAO</name>
<dbReference type="Gene3D" id="3.40.630.30">
    <property type="match status" value="1"/>
</dbReference>
<evidence type="ECO:0000259" key="1">
    <source>
        <dbReference type="Pfam" id="PF13480"/>
    </source>
</evidence>
<organism evidence="2 3">
    <name type="scientific">Cellulophaga geojensis KL-A</name>
    <dbReference type="NCBI Taxonomy" id="1328323"/>
    <lineage>
        <taxon>Bacteria</taxon>
        <taxon>Pseudomonadati</taxon>
        <taxon>Bacteroidota</taxon>
        <taxon>Flavobacteriia</taxon>
        <taxon>Flavobacteriales</taxon>
        <taxon>Flavobacteriaceae</taxon>
        <taxon>Cellulophaga</taxon>
    </lineage>
</organism>
<evidence type="ECO:0000313" key="2">
    <source>
        <dbReference type="EMBL" id="EWH14049.1"/>
    </source>
</evidence>
<dbReference type="Proteomes" id="UP000019275">
    <property type="component" value="Unassembled WGS sequence"/>
</dbReference>
<comment type="caution">
    <text evidence="2">The sequence shown here is derived from an EMBL/GenBank/DDBJ whole genome shotgun (WGS) entry which is preliminary data.</text>
</comment>
<proteinExistence type="predicted"/>